<dbReference type="WBParaSite" id="MCU_012930-RA">
    <property type="protein sequence ID" value="MCU_012930-RA"/>
    <property type="gene ID" value="MCU_012930"/>
</dbReference>
<dbReference type="CDD" id="cd00063">
    <property type="entry name" value="FN3"/>
    <property type="match status" value="1"/>
</dbReference>
<name>A0A5K3G459_MESCO</name>
<dbReference type="InterPro" id="IPR003961">
    <property type="entry name" value="FN3_dom"/>
</dbReference>
<dbReference type="SMART" id="SM00060">
    <property type="entry name" value="FN3"/>
    <property type="match status" value="1"/>
</dbReference>
<sequence>MFMFAAPKGVNVVTISTSSIKATVQPPDDPFNIDQYNMNVKGNDETKSCVVDVKSGPMECTFDGLSAWTRYTVVACSWNAAGQVCSDSVESFGWTKPSGKFALPA</sequence>
<dbReference type="InterPro" id="IPR036116">
    <property type="entry name" value="FN3_sf"/>
</dbReference>
<dbReference type="AlphaFoldDB" id="A0A5K3G459"/>
<dbReference type="PROSITE" id="PS50853">
    <property type="entry name" value="FN3"/>
    <property type="match status" value="1"/>
</dbReference>
<accession>A0A5K3G459</accession>
<organism evidence="2">
    <name type="scientific">Mesocestoides corti</name>
    <name type="common">Flatworm</name>
    <dbReference type="NCBI Taxonomy" id="53468"/>
    <lineage>
        <taxon>Eukaryota</taxon>
        <taxon>Metazoa</taxon>
        <taxon>Spiralia</taxon>
        <taxon>Lophotrochozoa</taxon>
        <taxon>Platyhelminthes</taxon>
        <taxon>Cestoda</taxon>
        <taxon>Eucestoda</taxon>
        <taxon>Cyclophyllidea</taxon>
        <taxon>Mesocestoididae</taxon>
        <taxon>Mesocestoides</taxon>
    </lineage>
</organism>
<reference evidence="2" key="1">
    <citation type="submission" date="2019-11" db="UniProtKB">
        <authorList>
            <consortium name="WormBaseParasite"/>
        </authorList>
    </citation>
    <scope>IDENTIFICATION</scope>
</reference>
<feature type="domain" description="Fibronectin type-III" evidence="1">
    <location>
        <begin position="6"/>
        <end position="98"/>
    </location>
</feature>
<dbReference type="SUPFAM" id="SSF49265">
    <property type="entry name" value="Fibronectin type III"/>
    <property type="match status" value="1"/>
</dbReference>
<dbReference type="Pfam" id="PF00041">
    <property type="entry name" value="fn3"/>
    <property type="match status" value="1"/>
</dbReference>
<dbReference type="InterPro" id="IPR013783">
    <property type="entry name" value="Ig-like_fold"/>
</dbReference>
<evidence type="ECO:0000313" key="2">
    <source>
        <dbReference type="WBParaSite" id="MCU_012930-RA"/>
    </source>
</evidence>
<protein>
    <submittedName>
        <fullName evidence="2">Fibronectin type-III domain-containing protein</fullName>
    </submittedName>
</protein>
<proteinExistence type="predicted"/>
<dbReference type="Gene3D" id="2.60.40.10">
    <property type="entry name" value="Immunoglobulins"/>
    <property type="match status" value="1"/>
</dbReference>
<evidence type="ECO:0000259" key="1">
    <source>
        <dbReference type="PROSITE" id="PS50853"/>
    </source>
</evidence>